<gene>
    <name evidence="2" type="ORF">ELQ94_07955</name>
</gene>
<evidence type="ECO:0000256" key="1">
    <source>
        <dbReference type="SAM" id="MobiDB-lite"/>
    </source>
</evidence>
<name>A0A3S0VBC0_9MICO</name>
<evidence type="ECO:0000313" key="2">
    <source>
        <dbReference type="EMBL" id="RUR01422.1"/>
    </source>
</evidence>
<accession>A0A3S0VBC0</accession>
<dbReference type="EMBL" id="RZGZ01000002">
    <property type="protein sequence ID" value="RUR01422.1"/>
    <property type="molecule type" value="Genomic_DNA"/>
</dbReference>
<dbReference type="Proteomes" id="UP000274909">
    <property type="component" value="Unassembled WGS sequence"/>
</dbReference>
<feature type="compositionally biased region" description="Basic and acidic residues" evidence="1">
    <location>
        <begin position="36"/>
        <end position="45"/>
    </location>
</feature>
<organism evidence="2 3">
    <name type="scientific">Labedella endophytica</name>
    <dbReference type="NCBI Taxonomy" id="1523160"/>
    <lineage>
        <taxon>Bacteria</taxon>
        <taxon>Bacillati</taxon>
        <taxon>Actinomycetota</taxon>
        <taxon>Actinomycetes</taxon>
        <taxon>Micrococcales</taxon>
        <taxon>Microbacteriaceae</taxon>
        <taxon>Labedella</taxon>
    </lineage>
</organism>
<feature type="region of interest" description="Disordered" evidence="1">
    <location>
        <begin position="1"/>
        <end position="84"/>
    </location>
</feature>
<dbReference type="RefSeq" id="WP_127048938.1">
    <property type="nucleotide sequence ID" value="NZ_RZGZ01000002.1"/>
</dbReference>
<dbReference type="AlphaFoldDB" id="A0A3S0VBC0"/>
<comment type="caution">
    <text evidence="2">The sequence shown here is derived from an EMBL/GenBank/DDBJ whole genome shotgun (WGS) entry which is preliminary data.</text>
</comment>
<protein>
    <submittedName>
        <fullName evidence="2">Uncharacterized protein</fullName>
    </submittedName>
</protein>
<keyword evidence="3" id="KW-1185">Reference proteome</keyword>
<evidence type="ECO:0000313" key="3">
    <source>
        <dbReference type="Proteomes" id="UP000274909"/>
    </source>
</evidence>
<feature type="compositionally biased region" description="Low complexity" evidence="1">
    <location>
        <begin position="24"/>
        <end position="35"/>
    </location>
</feature>
<reference evidence="2 3" key="1">
    <citation type="submission" date="2018-12" db="EMBL/GenBank/DDBJ databases">
        <authorList>
            <person name="Li F."/>
        </authorList>
    </citation>
    <scope>NUCLEOTIDE SEQUENCE [LARGE SCALE GENOMIC DNA]</scope>
    <source>
        <strain evidence="2 3">EGI 6500705</strain>
    </source>
</reference>
<sequence length="130" mass="14459">MGKKKRAESEAEAARLKAVRSHQASLRGLASAARLSPEERVERARKAGLAAAAKRRRERAAAGLPEHSTKRSADTPQPSARALEPWLAEVDRRWPDREFTAEARRREAILLLRQHTAAVNLAEAAKRPKK</sequence>
<proteinExistence type="predicted"/>